<proteinExistence type="predicted"/>
<reference evidence="2 3" key="1">
    <citation type="journal article" date="2016" name="Nat. Commun.">
        <title>Thousands of microbial genomes shed light on interconnected biogeochemical processes in an aquifer system.</title>
        <authorList>
            <person name="Anantharaman K."/>
            <person name="Brown C.T."/>
            <person name="Hug L.A."/>
            <person name="Sharon I."/>
            <person name="Castelle C.J."/>
            <person name="Probst A.J."/>
            <person name="Thomas B.C."/>
            <person name="Singh A."/>
            <person name="Wilkins M.J."/>
            <person name="Karaoz U."/>
            <person name="Brodie E.L."/>
            <person name="Williams K.H."/>
            <person name="Hubbard S.S."/>
            <person name="Banfield J.F."/>
        </authorList>
    </citation>
    <scope>NUCLEOTIDE SEQUENCE [LARGE SCALE GENOMIC DNA]</scope>
</reference>
<gene>
    <name evidence="2" type="ORF">A2639_00090</name>
</gene>
<dbReference type="Proteomes" id="UP000178991">
    <property type="component" value="Unassembled WGS sequence"/>
</dbReference>
<accession>A0A1G2HLF3</accession>
<keyword evidence="1" id="KW-1133">Transmembrane helix</keyword>
<feature type="transmembrane region" description="Helical" evidence="1">
    <location>
        <begin position="103"/>
        <end position="123"/>
    </location>
</feature>
<protein>
    <submittedName>
        <fullName evidence="2">Uncharacterized protein</fullName>
    </submittedName>
</protein>
<organism evidence="2 3">
    <name type="scientific">Candidatus Staskawiczbacteria bacterium RIFCSPHIGHO2_01_FULL_34_27</name>
    <dbReference type="NCBI Taxonomy" id="1802199"/>
    <lineage>
        <taxon>Bacteria</taxon>
        <taxon>Candidatus Staskawicziibacteriota</taxon>
    </lineage>
</organism>
<evidence type="ECO:0000313" key="3">
    <source>
        <dbReference type="Proteomes" id="UP000178991"/>
    </source>
</evidence>
<evidence type="ECO:0000256" key="1">
    <source>
        <dbReference type="SAM" id="Phobius"/>
    </source>
</evidence>
<feature type="transmembrane region" description="Helical" evidence="1">
    <location>
        <begin position="45"/>
        <end position="66"/>
    </location>
</feature>
<feature type="transmembrane region" description="Helical" evidence="1">
    <location>
        <begin position="129"/>
        <end position="146"/>
    </location>
</feature>
<comment type="caution">
    <text evidence="2">The sequence shown here is derived from an EMBL/GenBank/DDBJ whole genome shotgun (WGS) entry which is preliminary data.</text>
</comment>
<evidence type="ECO:0000313" key="2">
    <source>
        <dbReference type="EMBL" id="OGZ63316.1"/>
    </source>
</evidence>
<feature type="transmembrane region" description="Helical" evidence="1">
    <location>
        <begin position="12"/>
        <end position="33"/>
    </location>
</feature>
<keyword evidence="1" id="KW-0472">Membrane</keyword>
<dbReference type="EMBL" id="MHOL01000003">
    <property type="protein sequence ID" value="OGZ63316.1"/>
    <property type="molecule type" value="Genomic_DNA"/>
</dbReference>
<dbReference type="AlphaFoldDB" id="A0A1G2HLF3"/>
<name>A0A1G2HLF3_9BACT</name>
<sequence>MEKIIDKISTYNLFNYLLPGVLFVVLAKSFLFIDLTQGDIVLDVFIYYFIGLVISRFGSLVIETLLKKIRFLEFAKHENFVSASKNDPKIEILSQENNIYRTFVAMFVLLLLSKLYFYIRIVYPFLQNWDFYILISLLLVMFLYSYRKQTAYIFKRINSIKI</sequence>
<keyword evidence="1" id="KW-0812">Transmembrane</keyword>